<evidence type="ECO:0000256" key="6">
    <source>
        <dbReference type="ARBA" id="ARBA00023136"/>
    </source>
</evidence>
<gene>
    <name evidence="10" type="ordered locus">Paes_2205</name>
</gene>
<dbReference type="Pfam" id="PF00664">
    <property type="entry name" value="ABC_membrane"/>
    <property type="match status" value="1"/>
</dbReference>
<dbReference type="GO" id="GO:0030253">
    <property type="term" value="P:protein secretion by the type I secretion system"/>
    <property type="evidence" value="ECO:0007669"/>
    <property type="project" value="InterPro"/>
</dbReference>
<feature type="transmembrane region" description="Helical" evidence="7">
    <location>
        <begin position="26"/>
        <end position="49"/>
    </location>
</feature>
<dbReference type="InterPro" id="IPR003593">
    <property type="entry name" value="AAA+_ATPase"/>
</dbReference>
<evidence type="ECO:0000256" key="2">
    <source>
        <dbReference type="ARBA" id="ARBA00022692"/>
    </source>
</evidence>
<feature type="domain" description="ABC transporter" evidence="8">
    <location>
        <begin position="335"/>
        <end position="570"/>
    </location>
</feature>
<dbReference type="CDD" id="cd03246">
    <property type="entry name" value="ABCC_Protease_Secretion"/>
    <property type="match status" value="1"/>
</dbReference>
<keyword evidence="3" id="KW-0547">Nucleotide-binding</keyword>
<proteinExistence type="predicted"/>
<sequence>MKLQETIDALRKSSLGDVLMRFRQDFVLVGLLSMIANLLMLTPTIYMLQVYDRVLVSRNELTLLVLTMLMVSFFGVIALAEWLRSRLLVRIGIRLDGMLGSLVFHAGFSEYLKNARLDTVRTFTDLTNIRQFLTGTGVTAFFDMPWTPVYVVVMFMLHPLIGWLGILFSLALGVTAWAGQAASARGIDAAADASLDAVTYVQSKLRNIEPLHAMGMALPLRERWIERYERALGAASAQHDHQQRQQSLTKFIRYSMQSLTLGAGALLVLNGEMSVGSMIAGNVLMSRALAPLDMMVSTWKQFVQAKGGFFRLEALLAGYTMPERVEQSQELQGRIRVENLSATAADGRVPVLHGLNTSFQPGELVALIGPSGSGKSTFARSLLGIWPETTGTVLIDSIPVSSWDRSMIGPMSGYLPQDVELFDGTFAENIARFGDLDADRVIEAATMSGIHEMILRFPKGYDTQIGMGGSMLSGGQRQRVALARALYGNPSILVLDEPNANLDEAGERALNRALRARADAGKTVVVVTHRPSVLNLADRIMVMHEGHISLDGPRDDVMKTMIARKTASKPAEKTRL</sequence>
<dbReference type="InterPro" id="IPR039421">
    <property type="entry name" value="Type_1_exporter"/>
</dbReference>
<dbReference type="InterPro" id="IPR036640">
    <property type="entry name" value="ABC1_TM_sf"/>
</dbReference>
<dbReference type="RefSeq" id="WP_012506737.1">
    <property type="nucleotide sequence ID" value="NC_011059.1"/>
</dbReference>
<name>B4S6A5_PROA2</name>
<dbReference type="GO" id="GO:0030256">
    <property type="term" value="C:type I protein secretion system complex"/>
    <property type="evidence" value="ECO:0007669"/>
    <property type="project" value="InterPro"/>
</dbReference>
<dbReference type="InterPro" id="IPR027417">
    <property type="entry name" value="P-loop_NTPase"/>
</dbReference>
<evidence type="ECO:0000256" key="3">
    <source>
        <dbReference type="ARBA" id="ARBA00022741"/>
    </source>
</evidence>
<dbReference type="Pfam" id="PF00005">
    <property type="entry name" value="ABC_tran"/>
    <property type="match status" value="1"/>
</dbReference>
<accession>B4S6A5</accession>
<dbReference type="PROSITE" id="PS50893">
    <property type="entry name" value="ABC_TRANSPORTER_2"/>
    <property type="match status" value="1"/>
</dbReference>
<dbReference type="eggNOG" id="COG4618">
    <property type="taxonomic scope" value="Bacteria"/>
</dbReference>
<dbReference type="GO" id="GO:0034040">
    <property type="term" value="F:ATPase-coupled lipid transmembrane transporter activity"/>
    <property type="evidence" value="ECO:0007669"/>
    <property type="project" value="TreeGrafter"/>
</dbReference>
<dbReference type="GO" id="GO:0016887">
    <property type="term" value="F:ATP hydrolysis activity"/>
    <property type="evidence" value="ECO:0007669"/>
    <property type="project" value="InterPro"/>
</dbReference>
<organism evidence="10 11">
    <name type="scientific">Prosthecochloris aestuarii (strain DSM 271 / SK 413)</name>
    <dbReference type="NCBI Taxonomy" id="290512"/>
    <lineage>
        <taxon>Bacteria</taxon>
        <taxon>Pseudomonadati</taxon>
        <taxon>Chlorobiota</taxon>
        <taxon>Chlorobiia</taxon>
        <taxon>Chlorobiales</taxon>
        <taxon>Chlorobiaceae</taxon>
        <taxon>Prosthecochloris</taxon>
    </lineage>
</organism>
<dbReference type="GO" id="GO:0140359">
    <property type="term" value="F:ABC-type transporter activity"/>
    <property type="evidence" value="ECO:0007669"/>
    <property type="project" value="InterPro"/>
</dbReference>
<feature type="transmembrane region" description="Helical" evidence="7">
    <location>
        <begin position="149"/>
        <end position="177"/>
    </location>
</feature>
<dbReference type="Proteomes" id="UP000002725">
    <property type="component" value="Chromosome"/>
</dbReference>
<dbReference type="GO" id="GO:0005886">
    <property type="term" value="C:plasma membrane"/>
    <property type="evidence" value="ECO:0007669"/>
    <property type="project" value="UniProtKB-SubCell"/>
</dbReference>
<dbReference type="EMBL" id="CP001108">
    <property type="protein sequence ID" value="ACF47207.1"/>
    <property type="molecule type" value="Genomic_DNA"/>
</dbReference>
<dbReference type="InterPro" id="IPR003439">
    <property type="entry name" value="ABC_transporter-like_ATP-bd"/>
</dbReference>
<evidence type="ECO:0000256" key="1">
    <source>
        <dbReference type="ARBA" id="ARBA00004651"/>
    </source>
</evidence>
<dbReference type="InterPro" id="IPR010128">
    <property type="entry name" value="ATPase_T1SS_PrtD-like"/>
</dbReference>
<dbReference type="AlphaFoldDB" id="B4S6A5"/>
<keyword evidence="6 7" id="KW-0472">Membrane</keyword>
<dbReference type="PROSITE" id="PS50929">
    <property type="entry name" value="ABC_TM1F"/>
    <property type="match status" value="1"/>
</dbReference>
<keyword evidence="4" id="KW-0067">ATP-binding</keyword>
<keyword evidence="2 7" id="KW-0812">Transmembrane</keyword>
<evidence type="ECO:0000256" key="5">
    <source>
        <dbReference type="ARBA" id="ARBA00022989"/>
    </source>
</evidence>
<dbReference type="SUPFAM" id="SSF52540">
    <property type="entry name" value="P-loop containing nucleoside triphosphate hydrolases"/>
    <property type="match status" value="1"/>
</dbReference>
<dbReference type="Gene3D" id="3.40.50.300">
    <property type="entry name" value="P-loop containing nucleotide triphosphate hydrolases"/>
    <property type="match status" value="1"/>
</dbReference>
<dbReference type="InterPro" id="IPR011527">
    <property type="entry name" value="ABC1_TM_dom"/>
</dbReference>
<dbReference type="Gene3D" id="1.20.1560.10">
    <property type="entry name" value="ABC transporter type 1, transmembrane domain"/>
    <property type="match status" value="1"/>
</dbReference>
<dbReference type="GO" id="GO:0005524">
    <property type="term" value="F:ATP binding"/>
    <property type="evidence" value="ECO:0007669"/>
    <property type="project" value="UniProtKB-KW"/>
</dbReference>
<evidence type="ECO:0000313" key="10">
    <source>
        <dbReference type="EMBL" id="ACF47207.1"/>
    </source>
</evidence>
<evidence type="ECO:0000259" key="8">
    <source>
        <dbReference type="PROSITE" id="PS50893"/>
    </source>
</evidence>
<evidence type="ECO:0000256" key="7">
    <source>
        <dbReference type="SAM" id="Phobius"/>
    </source>
</evidence>
<dbReference type="PROSITE" id="PS00211">
    <property type="entry name" value="ABC_TRANSPORTER_1"/>
    <property type="match status" value="1"/>
</dbReference>
<feature type="domain" description="ABC transmembrane type-1" evidence="9">
    <location>
        <begin position="27"/>
        <end position="304"/>
    </location>
</feature>
<dbReference type="SUPFAM" id="SSF90123">
    <property type="entry name" value="ABC transporter transmembrane region"/>
    <property type="match status" value="1"/>
</dbReference>
<keyword evidence="5 7" id="KW-1133">Transmembrane helix</keyword>
<dbReference type="PANTHER" id="PTHR24221">
    <property type="entry name" value="ATP-BINDING CASSETTE SUB-FAMILY B"/>
    <property type="match status" value="1"/>
</dbReference>
<evidence type="ECO:0000259" key="9">
    <source>
        <dbReference type="PROSITE" id="PS50929"/>
    </source>
</evidence>
<dbReference type="NCBIfam" id="TIGR01842">
    <property type="entry name" value="type_I_sec_PrtD"/>
    <property type="match status" value="1"/>
</dbReference>
<dbReference type="PANTHER" id="PTHR24221:SF248">
    <property type="entry name" value="ABC TRANSPORTER TRANSMEMBRANE REGION"/>
    <property type="match status" value="1"/>
</dbReference>
<reference evidence="10" key="1">
    <citation type="submission" date="2008-06" db="EMBL/GenBank/DDBJ databases">
        <title>Complete sequence of chromosome of Prosthecochloris aestuarii DSM 271.</title>
        <authorList>
            <consortium name="US DOE Joint Genome Institute"/>
            <person name="Lucas S."/>
            <person name="Copeland A."/>
            <person name="Lapidus A."/>
            <person name="Glavina del Rio T."/>
            <person name="Dalin E."/>
            <person name="Tice H."/>
            <person name="Bruce D."/>
            <person name="Goodwin L."/>
            <person name="Pitluck S."/>
            <person name="Schmutz J."/>
            <person name="Larimer F."/>
            <person name="Land M."/>
            <person name="Hauser L."/>
            <person name="Kyrpides N."/>
            <person name="Anderson I."/>
            <person name="Liu Z."/>
            <person name="Li T."/>
            <person name="Zhao F."/>
            <person name="Overmann J."/>
            <person name="Bryant D.A."/>
            <person name="Richardson P."/>
        </authorList>
    </citation>
    <scope>NUCLEOTIDE SEQUENCE [LARGE SCALE GENOMIC DNA]</scope>
    <source>
        <strain evidence="10">DSM 271</strain>
    </source>
</reference>
<dbReference type="HOGENOM" id="CLU_000604_95_6_10"/>
<dbReference type="KEGG" id="paa:Paes_2205"/>
<comment type="subcellular location">
    <subcellularLocation>
        <location evidence="1">Cell membrane</location>
        <topology evidence="1">Multi-pass membrane protein</topology>
    </subcellularLocation>
</comment>
<keyword evidence="11" id="KW-1185">Reference proteome</keyword>
<feature type="transmembrane region" description="Helical" evidence="7">
    <location>
        <begin position="61"/>
        <end position="80"/>
    </location>
</feature>
<evidence type="ECO:0000256" key="4">
    <source>
        <dbReference type="ARBA" id="ARBA00022840"/>
    </source>
</evidence>
<dbReference type="InterPro" id="IPR017871">
    <property type="entry name" value="ABC_transporter-like_CS"/>
</dbReference>
<dbReference type="SMART" id="SM00382">
    <property type="entry name" value="AAA"/>
    <property type="match status" value="1"/>
</dbReference>
<protein>
    <submittedName>
        <fullName evidence="10">Type I secretion system ATPase</fullName>
    </submittedName>
</protein>
<dbReference type="STRING" id="290512.Paes_2205"/>
<evidence type="ECO:0000313" key="11">
    <source>
        <dbReference type="Proteomes" id="UP000002725"/>
    </source>
</evidence>